<dbReference type="Gene3D" id="1.10.10.60">
    <property type="entry name" value="Homeodomain-like"/>
    <property type="match status" value="1"/>
</dbReference>
<evidence type="ECO:0000256" key="4">
    <source>
        <dbReference type="ARBA" id="ARBA00022553"/>
    </source>
</evidence>
<dbReference type="SUPFAM" id="SSF46689">
    <property type="entry name" value="Homeodomain-like"/>
    <property type="match status" value="2"/>
</dbReference>
<evidence type="ECO:0000256" key="7">
    <source>
        <dbReference type="SAM" id="MobiDB-lite"/>
    </source>
</evidence>
<evidence type="ECO:0000256" key="2">
    <source>
        <dbReference type="ARBA" id="ARBA00004496"/>
    </source>
</evidence>
<organism evidence="10 11">
    <name type="scientific">Stegodyphus mimosarum</name>
    <name type="common">African social velvet spider</name>
    <dbReference type="NCBI Taxonomy" id="407821"/>
    <lineage>
        <taxon>Eukaryota</taxon>
        <taxon>Metazoa</taxon>
        <taxon>Ecdysozoa</taxon>
        <taxon>Arthropoda</taxon>
        <taxon>Chelicerata</taxon>
        <taxon>Arachnida</taxon>
        <taxon>Araneae</taxon>
        <taxon>Araneomorphae</taxon>
        <taxon>Entelegynae</taxon>
        <taxon>Eresoidea</taxon>
        <taxon>Eresidae</taxon>
        <taxon>Stegodyphus</taxon>
    </lineage>
</organism>
<dbReference type="PROSITE" id="PS51253">
    <property type="entry name" value="HTH_CENPB"/>
    <property type="match status" value="1"/>
</dbReference>
<dbReference type="InterPro" id="IPR001849">
    <property type="entry name" value="PH_domain"/>
</dbReference>
<dbReference type="Pfam" id="PF04218">
    <property type="entry name" value="CENP-B_N"/>
    <property type="match status" value="1"/>
</dbReference>
<keyword evidence="6" id="KW-0539">Nucleus</keyword>
<dbReference type="InterPro" id="IPR011993">
    <property type="entry name" value="PH-like_dom_sf"/>
</dbReference>
<evidence type="ECO:0000259" key="9">
    <source>
        <dbReference type="PROSITE" id="PS51253"/>
    </source>
</evidence>
<keyword evidence="3" id="KW-0963">Cytoplasm</keyword>
<dbReference type="InterPro" id="IPR009057">
    <property type="entry name" value="Homeodomain-like_sf"/>
</dbReference>
<keyword evidence="10" id="KW-0808">Transferase</keyword>
<dbReference type="AlphaFoldDB" id="A0A087TKR8"/>
<name>A0A087TKR8_STEMI</name>
<dbReference type="Pfam" id="PF03221">
    <property type="entry name" value="HTH_Tnp_Tc5"/>
    <property type="match status" value="1"/>
</dbReference>
<evidence type="ECO:0000259" key="8">
    <source>
        <dbReference type="PROSITE" id="PS50003"/>
    </source>
</evidence>
<dbReference type="Pfam" id="PF00169">
    <property type="entry name" value="PH"/>
    <property type="match status" value="1"/>
</dbReference>
<dbReference type="InterPro" id="IPR037781">
    <property type="entry name" value="SKAP_fam"/>
</dbReference>
<dbReference type="STRING" id="407821.A0A087TKR8"/>
<evidence type="ECO:0000313" key="11">
    <source>
        <dbReference type="Proteomes" id="UP000054359"/>
    </source>
</evidence>
<keyword evidence="4" id="KW-0597">Phosphoprotein</keyword>
<dbReference type="SUPFAM" id="SSF50729">
    <property type="entry name" value="PH domain-like"/>
    <property type="match status" value="1"/>
</dbReference>
<dbReference type="OrthoDB" id="243840at2759"/>
<feature type="domain" description="PH" evidence="8">
    <location>
        <begin position="146"/>
        <end position="251"/>
    </location>
</feature>
<keyword evidence="11" id="KW-1185">Reference proteome</keyword>
<accession>A0A087TKR8</accession>
<feature type="domain" description="HTH CENPB-type" evidence="9">
    <location>
        <begin position="324"/>
        <end position="371"/>
    </location>
</feature>
<feature type="non-terminal residue" evidence="10">
    <location>
        <position position="371"/>
    </location>
</feature>
<feature type="compositionally biased region" description="Basic and acidic residues" evidence="7">
    <location>
        <begin position="60"/>
        <end position="70"/>
    </location>
</feature>
<dbReference type="SMART" id="SM00233">
    <property type="entry name" value="PH"/>
    <property type="match status" value="1"/>
</dbReference>
<evidence type="ECO:0000313" key="10">
    <source>
        <dbReference type="EMBL" id="KFM65707.1"/>
    </source>
</evidence>
<evidence type="ECO:0000256" key="5">
    <source>
        <dbReference type="ARBA" id="ARBA00023125"/>
    </source>
</evidence>
<dbReference type="Proteomes" id="UP000054359">
    <property type="component" value="Unassembled WGS sequence"/>
</dbReference>
<evidence type="ECO:0000256" key="1">
    <source>
        <dbReference type="ARBA" id="ARBA00004123"/>
    </source>
</evidence>
<dbReference type="GO" id="GO:0016301">
    <property type="term" value="F:kinase activity"/>
    <property type="evidence" value="ECO:0007669"/>
    <property type="project" value="UniProtKB-KW"/>
</dbReference>
<dbReference type="GO" id="GO:0005886">
    <property type="term" value="C:plasma membrane"/>
    <property type="evidence" value="ECO:0007669"/>
    <property type="project" value="TreeGrafter"/>
</dbReference>
<proteinExistence type="predicted"/>
<feature type="region of interest" description="Disordered" evidence="7">
    <location>
        <begin position="59"/>
        <end position="78"/>
    </location>
</feature>
<dbReference type="Gene3D" id="6.10.250.220">
    <property type="match status" value="1"/>
</dbReference>
<dbReference type="EMBL" id="KK115677">
    <property type="protein sequence ID" value="KFM65707.1"/>
    <property type="molecule type" value="Genomic_DNA"/>
</dbReference>
<keyword evidence="10" id="KW-0418">Kinase</keyword>
<dbReference type="Gene3D" id="2.30.29.30">
    <property type="entry name" value="Pleckstrin-homology domain (PH domain)/Phosphotyrosine-binding domain (PTB)"/>
    <property type="match status" value="1"/>
</dbReference>
<dbReference type="PANTHER" id="PTHR15129:SF0">
    <property type="entry name" value="SH3 DOMAIN-CONTAINING PROTEIN"/>
    <property type="match status" value="1"/>
</dbReference>
<dbReference type="InterPro" id="IPR036388">
    <property type="entry name" value="WH-like_DNA-bd_sf"/>
</dbReference>
<reference evidence="10 11" key="1">
    <citation type="submission" date="2013-11" db="EMBL/GenBank/DDBJ databases">
        <title>Genome sequencing of Stegodyphus mimosarum.</title>
        <authorList>
            <person name="Bechsgaard J."/>
        </authorList>
    </citation>
    <scope>NUCLEOTIDE SEQUENCE [LARGE SCALE GENOMIC DNA]</scope>
</reference>
<dbReference type="PROSITE" id="PS50003">
    <property type="entry name" value="PH_DOMAIN"/>
    <property type="match status" value="1"/>
</dbReference>
<dbReference type="PANTHER" id="PTHR15129">
    <property type="entry name" value="SRC-ASSOCIATED ADAPTOR PROTEIN"/>
    <property type="match status" value="1"/>
</dbReference>
<comment type="subcellular location">
    <subcellularLocation>
        <location evidence="2">Cytoplasm</location>
    </subcellularLocation>
    <subcellularLocation>
        <location evidence="1">Nucleus</location>
    </subcellularLocation>
</comment>
<dbReference type="Gene3D" id="1.10.10.10">
    <property type="entry name" value="Winged helix-like DNA-binding domain superfamily/Winged helix DNA-binding domain"/>
    <property type="match status" value="1"/>
</dbReference>
<evidence type="ECO:0000256" key="3">
    <source>
        <dbReference type="ARBA" id="ARBA00022490"/>
    </source>
</evidence>
<protein>
    <submittedName>
        <fullName evidence="10">Src kinase-associated phosphoprotein 2</fullName>
    </submittedName>
</protein>
<dbReference type="GO" id="GO:0005737">
    <property type="term" value="C:cytoplasm"/>
    <property type="evidence" value="ECO:0007669"/>
    <property type="project" value="UniProtKB-SubCell"/>
</dbReference>
<dbReference type="InterPro" id="IPR006600">
    <property type="entry name" value="HTH_CenpB_DNA-bd_dom"/>
</dbReference>
<sequence length="371" mass="41799">MSKFHASVCDLLEDIYSFLSCTLKNEILSNTSLAHKEKIISGLISFQKEYPEVHLQFKSTHQDADGRPDSVRYSPSSPVPYVDMNGGSPYKIPSFAAQNVEGENYDLCIIKDKSANAENQSVGDSEDYISDEVKCLPDVAASDLYACEKSGYLDKKKRDSIKGWLNPFQKRWCAIQDGVMYYYEKCSDRKQRGSIVLLGYEARALSEDAKDGKKYNHCFELVCPGKRTYQFSASSETDLKQWVAAVEKNSKVTPSINVPQKRKRVVLTMKDKVNIINRLKKGETGAKLADEYKVGTSTISNIKQNSESILEYASILYNENDDSPRKMMRGAKNEQVDRAVYAWFLEARSQGQPISGPIICEKALMLNEKMG</sequence>
<gene>
    <name evidence="10" type="ORF">X975_08496</name>
</gene>
<dbReference type="GO" id="GO:0003677">
    <property type="term" value="F:DNA binding"/>
    <property type="evidence" value="ECO:0007669"/>
    <property type="project" value="UniProtKB-KW"/>
</dbReference>
<evidence type="ECO:0000256" key="6">
    <source>
        <dbReference type="ARBA" id="ARBA00023242"/>
    </source>
</evidence>
<dbReference type="InterPro" id="IPR007889">
    <property type="entry name" value="HTH_Psq"/>
</dbReference>
<dbReference type="GO" id="GO:0005634">
    <property type="term" value="C:nucleus"/>
    <property type="evidence" value="ECO:0007669"/>
    <property type="project" value="UniProtKB-SubCell"/>
</dbReference>
<keyword evidence="5" id="KW-0238">DNA-binding</keyword>